<accession>A0ABU5E8J2</accession>
<keyword evidence="3" id="KW-1185">Reference proteome</keyword>
<dbReference type="InterPro" id="IPR014153">
    <property type="entry name" value="Ds_break_AddB"/>
</dbReference>
<evidence type="ECO:0000259" key="1">
    <source>
        <dbReference type="Pfam" id="PF12705"/>
    </source>
</evidence>
<sequence>MTDTSIRESPPRVFNIPTGIAFVDALAAGLLRQAGGDPLRLAAMTVLLPNRRACRALQEAFLRQAQLGPDRERTASALLLPRLQPIGDVDEDDLAVLAGGALDLPPAIDPLRRQLLLARLVMAGRPRFQPDSEPLRWQDAVRLAADLGRLLDQVETEGCDLADLDKLVTGDLARHWQLTVNFLDILRDAWPAILRDEGAIDAAQRRNLLLRRQRDLWLRQPPAGPVIAAGSTGSIPASADLIATIARLPQGCVVLPGLDRSVDDAVWAKITEDPSHPQFGLALLLKHIGIERNQVDDWSDVTATDVTATDVTATDVTATGVTAADAAKETRRRLIAQALMPADCTDRWSTAAELLDVAEATAAWAPVHRIDCHSRQEEAGVIALILRHHVETPGAQRAALVTPDRQLAAQVTAELRRWNIVIDDSAGRALNLTPPGAFLLLLAEAAATDWAPVPLLALLKHPLAKAGLETSAFRALVRDLEKAVLRGPRPAPGWAGLRSAVASAVSGGGLRAGMADRLTALLDNLEQRLAALADWQAQHDLATRLAAHLAAAEALAAGGSDQARQSGADHLWRGEAGEALADFVHRLGEAASGQPALSALDYAALLAEMMRSIEVRPRYGAHPRLFIWGPLEARLQQVELMILGGLNDGTWPADPTIDPWLNRPMRQAFGLPQPERRIGLSAHDFQQALGAPQVYLTRALRVEGTPTVPSRWLLRLEAYLRCLGVTGESSDGAAWTAWQTALDRPEKVQPYPRPAPRPGRAHRPKALSVTRIETWMRDPYAIYAQYILRLRALEPIDADPSLADLGTVIHAALERFLQDCRDGLPPDALSLLLRYGEEAFGDILARPAVWAFWWPRFQRIAAWIVLQEQARRPLIAESFTELRGELPIVEVDPPFTLSAVADRIDRMKDGSLAIIDYKTGGIPTMDEIHLGFAPQLPLEAALAKAGAFQSAAGASLRGPVSELAFWQLNGRDSGGAVKPVKEAGRGLRGNADYMVLAQLAYDGLLALLRDFSEEDAAYPAQPAPRYAPRYSDYGHLARVLEWSLAGEEGE</sequence>
<dbReference type="Pfam" id="PF12705">
    <property type="entry name" value="PDDEXK_1"/>
    <property type="match status" value="1"/>
</dbReference>
<evidence type="ECO:0000313" key="2">
    <source>
        <dbReference type="EMBL" id="MDY0882364.1"/>
    </source>
</evidence>
<comment type="caution">
    <text evidence="2">The sequence shown here is derived from an EMBL/GenBank/DDBJ whole genome shotgun (WGS) entry which is preliminary data.</text>
</comment>
<dbReference type="InterPro" id="IPR038726">
    <property type="entry name" value="PDDEXK_AddAB-type"/>
</dbReference>
<protein>
    <submittedName>
        <fullName evidence="2">Double-strand break repair protein AddB</fullName>
    </submittedName>
</protein>
<gene>
    <name evidence="2" type="primary">addB</name>
    <name evidence="2" type="ORF">SMD27_05890</name>
</gene>
<reference evidence="2 3" key="1">
    <citation type="journal article" date="2016" name="Antonie Van Leeuwenhoek">
        <title>Dongia soli sp. nov., isolated from soil from Dokdo, Korea.</title>
        <authorList>
            <person name="Kim D.U."/>
            <person name="Lee H."/>
            <person name="Kim H."/>
            <person name="Kim S.G."/>
            <person name="Ka J.O."/>
        </authorList>
    </citation>
    <scope>NUCLEOTIDE SEQUENCE [LARGE SCALE GENOMIC DNA]</scope>
    <source>
        <strain evidence="2 3">D78</strain>
    </source>
</reference>
<dbReference type="NCBIfam" id="TIGR02786">
    <property type="entry name" value="addB_alphas"/>
    <property type="match status" value="1"/>
</dbReference>
<dbReference type="SUPFAM" id="SSF52540">
    <property type="entry name" value="P-loop containing nucleoside triphosphate hydrolases"/>
    <property type="match status" value="1"/>
</dbReference>
<dbReference type="InterPro" id="IPR027417">
    <property type="entry name" value="P-loop_NTPase"/>
</dbReference>
<proteinExistence type="predicted"/>
<dbReference type="Proteomes" id="UP001279642">
    <property type="component" value="Unassembled WGS sequence"/>
</dbReference>
<evidence type="ECO:0000313" key="3">
    <source>
        <dbReference type="Proteomes" id="UP001279642"/>
    </source>
</evidence>
<dbReference type="RefSeq" id="WP_320507388.1">
    <property type="nucleotide sequence ID" value="NZ_JAXCLW010000001.1"/>
</dbReference>
<dbReference type="EMBL" id="JAXCLW010000001">
    <property type="protein sequence ID" value="MDY0882364.1"/>
    <property type="molecule type" value="Genomic_DNA"/>
</dbReference>
<organism evidence="2 3">
    <name type="scientific">Dongia soli</name>
    <dbReference type="NCBI Taxonomy" id="600628"/>
    <lineage>
        <taxon>Bacteria</taxon>
        <taxon>Pseudomonadati</taxon>
        <taxon>Pseudomonadota</taxon>
        <taxon>Alphaproteobacteria</taxon>
        <taxon>Rhodospirillales</taxon>
        <taxon>Dongiaceae</taxon>
        <taxon>Dongia</taxon>
    </lineage>
</organism>
<feature type="domain" description="PD-(D/E)XK endonuclease-like" evidence="1">
    <location>
        <begin position="767"/>
        <end position="980"/>
    </location>
</feature>
<name>A0ABU5E8J2_9PROT</name>